<dbReference type="GO" id="GO:0032040">
    <property type="term" value="C:small-subunit processome"/>
    <property type="evidence" value="ECO:0007669"/>
    <property type="project" value="TreeGrafter"/>
</dbReference>
<dbReference type="InterPro" id="IPR016024">
    <property type="entry name" value="ARM-type_fold"/>
</dbReference>
<dbReference type="GO" id="GO:0045943">
    <property type="term" value="P:positive regulation of transcription by RNA polymerase I"/>
    <property type="evidence" value="ECO:0007669"/>
    <property type="project" value="TreeGrafter"/>
</dbReference>
<dbReference type="InterPro" id="IPR012954">
    <property type="entry name" value="BP28_C_dom"/>
</dbReference>
<evidence type="ECO:0000256" key="9">
    <source>
        <dbReference type="ARBA" id="ARBA00025076"/>
    </source>
</evidence>
<keyword evidence="6 10" id="KW-0698">rRNA processing</keyword>
<evidence type="ECO:0000256" key="1">
    <source>
        <dbReference type="ARBA" id="ARBA00004604"/>
    </source>
</evidence>
<dbReference type="InterPro" id="IPR056473">
    <property type="entry name" value="HEAT_Utp10/HEAT1"/>
</dbReference>
<comment type="subcellular location">
    <subcellularLocation>
        <location evidence="1 10">Nucleus</location>
        <location evidence="1 10">Nucleolus</location>
    </subcellularLocation>
</comment>
<dbReference type="EMBL" id="KN832871">
    <property type="protein sequence ID" value="KIN06133.1"/>
    <property type="molecule type" value="Genomic_DNA"/>
</dbReference>
<dbReference type="Proteomes" id="UP000054321">
    <property type="component" value="Unassembled WGS sequence"/>
</dbReference>
<dbReference type="InterPro" id="IPR040191">
    <property type="entry name" value="UTP10"/>
</dbReference>
<dbReference type="InterPro" id="IPR011989">
    <property type="entry name" value="ARM-like"/>
</dbReference>
<evidence type="ECO:0000259" key="12">
    <source>
        <dbReference type="SMART" id="SM01036"/>
    </source>
</evidence>
<dbReference type="Gene3D" id="1.25.10.10">
    <property type="entry name" value="Leucine-rich Repeat Variant"/>
    <property type="match status" value="2"/>
</dbReference>
<dbReference type="GO" id="GO:0034455">
    <property type="term" value="C:t-UTP complex"/>
    <property type="evidence" value="ECO:0007669"/>
    <property type="project" value="TreeGrafter"/>
</dbReference>
<dbReference type="Pfam" id="PF23243">
    <property type="entry name" value="HEAT_HEATR1"/>
    <property type="match status" value="1"/>
</dbReference>
<feature type="domain" description="BP28 C-terminal" evidence="12">
    <location>
        <begin position="1527"/>
        <end position="1675"/>
    </location>
</feature>
<evidence type="ECO:0000256" key="11">
    <source>
        <dbReference type="SAM" id="MobiDB-lite"/>
    </source>
</evidence>
<dbReference type="GO" id="GO:0000462">
    <property type="term" value="P:maturation of SSU-rRNA from tricistronic rRNA transcript (SSU-rRNA, 5.8S rRNA, LSU-rRNA)"/>
    <property type="evidence" value="ECO:0007669"/>
    <property type="project" value="TreeGrafter"/>
</dbReference>
<dbReference type="GO" id="GO:0030686">
    <property type="term" value="C:90S preribosome"/>
    <property type="evidence" value="ECO:0007669"/>
    <property type="project" value="TreeGrafter"/>
</dbReference>
<reference evidence="14" key="2">
    <citation type="submission" date="2015-01" db="EMBL/GenBank/DDBJ databases">
        <title>Evolutionary Origins and Diversification of the Mycorrhizal Mutualists.</title>
        <authorList>
            <consortium name="DOE Joint Genome Institute"/>
            <consortium name="Mycorrhizal Genomics Consortium"/>
            <person name="Kohler A."/>
            <person name="Kuo A."/>
            <person name="Nagy L.G."/>
            <person name="Floudas D."/>
            <person name="Copeland A."/>
            <person name="Barry K.W."/>
            <person name="Cichocki N."/>
            <person name="Veneault-Fourrey C."/>
            <person name="LaButti K."/>
            <person name="Lindquist E.A."/>
            <person name="Lipzen A."/>
            <person name="Lundell T."/>
            <person name="Morin E."/>
            <person name="Murat C."/>
            <person name="Riley R."/>
            <person name="Ohm R."/>
            <person name="Sun H."/>
            <person name="Tunlid A."/>
            <person name="Henrissat B."/>
            <person name="Grigoriev I.V."/>
            <person name="Hibbett D.S."/>
            <person name="Martin F."/>
        </authorList>
    </citation>
    <scope>NUCLEOTIDE SEQUENCE [LARGE SCALE GENOMIC DNA]</scope>
    <source>
        <strain evidence="14">Zn</strain>
    </source>
</reference>
<dbReference type="SMART" id="SM01036">
    <property type="entry name" value="BP28CT"/>
    <property type="match status" value="1"/>
</dbReference>
<evidence type="ECO:0000256" key="5">
    <source>
        <dbReference type="ARBA" id="ARBA00022517"/>
    </source>
</evidence>
<dbReference type="InParanoid" id="A0A0C3DVN6"/>
<evidence type="ECO:0000256" key="10">
    <source>
        <dbReference type="RuleBase" id="RU367065"/>
    </source>
</evidence>
<keyword evidence="5 10" id="KW-0690">Ribosome biogenesis</keyword>
<dbReference type="GO" id="GO:0030515">
    <property type="term" value="F:snoRNA binding"/>
    <property type="evidence" value="ECO:0007669"/>
    <property type="project" value="TreeGrafter"/>
</dbReference>
<comment type="subunit">
    <text evidence="3 10">Component of the ribosomal small subunit (SSU) processome.</text>
</comment>
<evidence type="ECO:0000256" key="8">
    <source>
        <dbReference type="ARBA" id="ARBA00023274"/>
    </source>
</evidence>
<feature type="region of interest" description="Disordered" evidence="11">
    <location>
        <begin position="898"/>
        <end position="917"/>
    </location>
</feature>
<evidence type="ECO:0000256" key="3">
    <source>
        <dbReference type="ARBA" id="ARBA00011399"/>
    </source>
</evidence>
<accession>A0A0C3DVN6</accession>
<dbReference type="PANTHER" id="PTHR13457:SF1">
    <property type="entry name" value="HEAT REPEAT-CONTAINING PROTEIN 1"/>
    <property type="match status" value="1"/>
</dbReference>
<evidence type="ECO:0000313" key="14">
    <source>
        <dbReference type="Proteomes" id="UP000054321"/>
    </source>
</evidence>
<dbReference type="InterPro" id="IPR022125">
    <property type="entry name" value="U3snoRNP10_N"/>
</dbReference>
<organism evidence="13 14">
    <name type="scientific">Oidiodendron maius (strain Zn)</name>
    <dbReference type="NCBI Taxonomy" id="913774"/>
    <lineage>
        <taxon>Eukaryota</taxon>
        <taxon>Fungi</taxon>
        <taxon>Dikarya</taxon>
        <taxon>Ascomycota</taxon>
        <taxon>Pezizomycotina</taxon>
        <taxon>Leotiomycetes</taxon>
        <taxon>Leotiomycetes incertae sedis</taxon>
        <taxon>Myxotrichaceae</taxon>
        <taxon>Oidiodendron</taxon>
    </lineage>
</organism>
<dbReference type="HOGENOM" id="CLU_001128_3_1_1"/>
<evidence type="ECO:0000313" key="13">
    <source>
        <dbReference type="EMBL" id="KIN06133.1"/>
    </source>
</evidence>
<reference evidence="13 14" key="1">
    <citation type="submission" date="2014-04" db="EMBL/GenBank/DDBJ databases">
        <authorList>
            <consortium name="DOE Joint Genome Institute"/>
            <person name="Kuo A."/>
            <person name="Martino E."/>
            <person name="Perotto S."/>
            <person name="Kohler A."/>
            <person name="Nagy L.G."/>
            <person name="Floudas D."/>
            <person name="Copeland A."/>
            <person name="Barry K.W."/>
            <person name="Cichocki N."/>
            <person name="Veneault-Fourrey C."/>
            <person name="LaButti K."/>
            <person name="Lindquist E.A."/>
            <person name="Lipzen A."/>
            <person name="Lundell T."/>
            <person name="Morin E."/>
            <person name="Murat C."/>
            <person name="Sun H."/>
            <person name="Tunlid A."/>
            <person name="Henrissat B."/>
            <person name="Grigoriev I.V."/>
            <person name="Hibbett D.S."/>
            <person name="Martin F."/>
            <person name="Nordberg H.P."/>
            <person name="Cantor M.N."/>
            <person name="Hua S.X."/>
        </authorList>
    </citation>
    <scope>NUCLEOTIDE SEQUENCE [LARGE SCALE GENOMIC DNA]</scope>
    <source>
        <strain evidence="13 14">Zn</strain>
    </source>
</reference>
<dbReference type="SUPFAM" id="SSF48371">
    <property type="entry name" value="ARM repeat"/>
    <property type="match status" value="1"/>
</dbReference>
<keyword evidence="8 10" id="KW-0687">Ribonucleoprotein</keyword>
<keyword evidence="14" id="KW-1185">Reference proteome</keyword>
<dbReference type="Pfam" id="PF12397">
    <property type="entry name" value="U3snoRNP10"/>
    <property type="match status" value="1"/>
</dbReference>
<dbReference type="Pfam" id="PF08146">
    <property type="entry name" value="BP28CT"/>
    <property type="match status" value="1"/>
</dbReference>
<evidence type="ECO:0000256" key="4">
    <source>
        <dbReference type="ARBA" id="ARBA00015399"/>
    </source>
</evidence>
<dbReference type="OrthoDB" id="31183at2759"/>
<dbReference type="PANTHER" id="PTHR13457">
    <property type="entry name" value="BAP28"/>
    <property type="match status" value="1"/>
</dbReference>
<sequence length="1805" mass="199452">MATNLASQLSQIAAHSTDSLNLKAQKAAHSKSLIFEPRIAASQSFDTIYTICYEGFQELCLLDDRFIEFQRNLFSERSQEEERTQMTAEENANLDSSLESFLGLVGGRLRLNPAIKAVEWLVRRFRIHEYNTSFVLTTFLPYHTLPIFPTLLSILPTNIPAQYRFLHPYIRSLAPPQRRTIVQAASSNTLFASTLNTYVLHVCRAHQHYPALLAFWAGVMTEATSSMLDKSRSGRRGVQQQNEQDVILRLLPTLNEGLAMKNIPDLRIGCYMLVSVMAAKGGLDDKLLTAMMEAVVLGWTVDTSFPGLVCLSILAQHRGAKQLPGRLAKVLLKTQNLVSLFVQLSESRRVDKLANGLCLALVHRLGKKGDTAGLPIITQIVEKDLLSDAQAAVIIKALLLVAHQVDSSDSSQGDVRSQLASSLVALTQLQGSMGSVVRATLKDTDIDIDELEMKLHTTLGQDSLPGPSQADVAGVTDVAMVQEESEASQPTLSALLDPLLKSLAGASSFLSHTTSHIYVDLCRAFLVATATAEDLDMFDESPLLRRSSALEDSLYLSFYIRIWCGASPVMARMSAIQMASRCLTKGKETKVDMQALIPYAIVALCDPAMRVRRAAAELIIAIDQFYPSNHDAKRGLSKLRVWAFDDIYGPGDETQKTQWLSTEVAVRFLRDLIIPALEECVLDGRHMETVFRDSMSSTRGLESPKASDKGRVSQATRLSIMSFLTSHVINTPLYLVKLRLLTSLNQIRGVTSTSRTKLLLPVLEQWVLFDFAEAQKRCGNENIELQVFNDQVLLTVSANDRDGLQILTQIITGDIAANRTDLLTAVFKRLRAIWSSLRGEVQLHTAQTLLDSSQNAPDDANYRELASEESSVLLRTSPLSTDILLSFITQLPTAAKLADTPPATKRRRTSHGEVARKPIQDSKQLSAAIRKVTFVLQLIDNSDPGTHPDLLKGLFNVLAELQHFKAQVGSELAYLQGLVLGSLLAILQSCKLNPSQKFDRSSVRADLLVDCVQKTASPQVQNAALLLIASLAAAAPELVLHSVMPIFTFMGSSVLRQSDEYSAHVINQTIREVIPPLILSLRKQKGDPVTGAAELLLSFVAAYEHVPTHRRIGLFVSLVQTLGADDFLFALMAMLVDKYGPTGSIMTFTSELSSSFSVETQLQSALKYLGLVRDILKPKPTLSMVLLSTNNEGVQDPHKSALNQLLLLPHLLSQKSLVSRTGKVLSRDDMEAARLRDLYSALLESLLALADTVKQNKRLPSACGDVLESLLSLLSTSEFVKSVEGLLDRPNESLRRKTLRSLEVRIDQESPSDSISRVAMLGFLPQLTAIIRESQDVMYKHIAVSCVDKISEKYGKKDLEAVAAAAETIASKHCLGQSDDRLRVIALLCLASLVEILREGVVSILPAAIPKALDYIEASLGGDNEAYRLHNAAYTFISSLIHHLPYMMSLSHLEKLFSISNVSAEADLDDDADETRVHCLQVAARQIDAKTLLTALENNWDGAAAAGTLAIREYLEILSLALDKHPRSVVTKYSSVLSKIFQNAFDLRRKWDALADMDSMLEVETEVNEVAIKMIYKFNDTTFRPMFASIVEWASNALPIKDTSGRLLRLQSLYGFMAMFFDNLKSIVTSYATYLLENAVNTLKTVDLKDEKSKELWSRVLRTLVKCFEHDQDDFWQSPSHFSVIAPALSEQFAHGSGLPLIQELVPAVVELAAAADSTDHHKELNGAILRHLRSENAGIRLAAVKCEQALTDRLGEEWLSMLPEMLPFISELQEDDDEVVERETHRWIVKIEGVLGESLDAMLQ</sequence>
<comment type="similarity">
    <text evidence="2 10">Belongs to the HEATR1/UTP10 family.</text>
</comment>
<comment type="function">
    <text evidence="9">Involved in nucleolar processing of pre-18S ribosomal RNA. Involved in ribosome biosynthesis.</text>
</comment>
<dbReference type="FunCoup" id="A0A0C3DVN6">
    <property type="interactions" value="1104"/>
</dbReference>
<name>A0A0C3DVN6_OIDMZ</name>
<protein>
    <recommendedName>
        <fullName evidence="4 10">U3 small nucleolar RNA-associated protein 10</fullName>
    </recommendedName>
</protein>
<dbReference type="STRING" id="913774.A0A0C3DVN6"/>
<evidence type="ECO:0000256" key="6">
    <source>
        <dbReference type="ARBA" id="ARBA00022552"/>
    </source>
</evidence>
<keyword evidence="7 10" id="KW-0539">Nucleus</keyword>
<evidence type="ECO:0000256" key="7">
    <source>
        <dbReference type="ARBA" id="ARBA00023242"/>
    </source>
</evidence>
<evidence type="ECO:0000256" key="2">
    <source>
        <dbReference type="ARBA" id="ARBA00010559"/>
    </source>
</evidence>
<proteinExistence type="inferred from homology"/>
<gene>
    <name evidence="13" type="ORF">OIDMADRAFT_100941</name>
</gene>